<accession>A0ABS0YAK0</accession>
<name>A0ABS0YAK0_9BACT</name>
<sequence length="111" mass="12282">MIYKNLNHKSLLLLVTCITSICILTFGMRGPDLSRPNRPKPKPRAYIEEQFKKSQEGVAKKHLDQIQAELAQACEPVLHATFVTEYPPAFQGVAPSPLCSRLSRGPPALAV</sequence>
<evidence type="ECO:0000313" key="1">
    <source>
        <dbReference type="EMBL" id="MBJ6748969.1"/>
    </source>
</evidence>
<proteinExistence type="predicted"/>
<comment type="caution">
    <text evidence="1">The sequence shown here is derived from an EMBL/GenBank/DDBJ whole genome shotgun (WGS) entry which is preliminary data.</text>
</comment>
<dbReference type="RefSeq" id="WP_199387529.1">
    <property type="nucleotide sequence ID" value="NZ_JAEMHL010000001.1"/>
</dbReference>
<dbReference type="Proteomes" id="UP000614714">
    <property type="component" value="Unassembled WGS sequence"/>
</dbReference>
<gene>
    <name evidence="1" type="ORF">JFN91_01955</name>
</gene>
<evidence type="ECO:0000313" key="2">
    <source>
        <dbReference type="Proteomes" id="UP000614714"/>
    </source>
</evidence>
<protein>
    <submittedName>
        <fullName evidence="1">Uncharacterized protein</fullName>
    </submittedName>
</protein>
<dbReference type="EMBL" id="JAEMHL010000001">
    <property type="protein sequence ID" value="MBJ6748969.1"/>
    <property type="molecule type" value="Genomic_DNA"/>
</dbReference>
<reference evidence="1 2" key="1">
    <citation type="submission" date="2020-12" db="EMBL/GenBank/DDBJ databases">
        <title>Geomonas sp. Red421, isolated from paddy soil.</title>
        <authorList>
            <person name="Xu Z."/>
            <person name="Zhang Z."/>
            <person name="Masuda Y."/>
            <person name="Itoh H."/>
            <person name="Senoo K."/>
        </authorList>
    </citation>
    <scope>NUCLEOTIDE SEQUENCE [LARGE SCALE GENOMIC DNA]</scope>
    <source>
        <strain evidence="1 2">Red421</strain>
    </source>
</reference>
<organism evidence="1 2">
    <name type="scientific">Geomonas anaerohicana</name>
    <dbReference type="NCBI Taxonomy" id="2798583"/>
    <lineage>
        <taxon>Bacteria</taxon>
        <taxon>Pseudomonadati</taxon>
        <taxon>Thermodesulfobacteriota</taxon>
        <taxon>Desulfuromonadia</taxon>
        <taxon>Geobacterales</taxon>
        <taxon>Geobacteraceae</taxon>
        <taxon>Geomonas</taxon>
    </lineage>
</organism>
<keyword evidence="2" id="KW-1185">Reference proteome</keyword>